<keyword evidence="4" id="KW-0547">Nucleotide-binding</keyword>
<comment type="similarity">
    <text evidence="1">Belongs to the folylpolyglutamate synthase family.</text>
</comment>
<evidence type="ECO:0000313" key="8">
    <source>
        <dbReference type="Proteomes" id="UP000235584"/>
    </source>
</evidence>
<dbReference type="InterPro" id="IPR036565">
    <property type="entry name" value="Mur-like_cat_sf"/>
</dbReference>
<dbReference type="GO" id="GO:0005524">
    <property type="term" value="F:ATP binding"/>
    <property type="evidence" value="ECO:0007669"/>
    <property type="project" value="UniProtKB-KW"/>
</dbReference>
<dbReference type="GO" id="GO:0005737">
    <property type="term" value="C:cytoplasm"/>
    <property type="evidence" value="ECO:0007669"/>
    <property type="project" value="TreeGrafter"/>
</dbReference>
<dbReference type="InterPro" id="IPR036615">
    <property type="entry name" value="Mur_ligase_C_dom_sf"/>
</dbReference>
<proteinExistence type="inferred from homology"/>
<evidence type="ECO:0000256" key="5">
    <source>
        <dbReference type="ARBA" id="ARBA00022840"/>
    </source>
</evidence>
<dbReference type="InterPro" id="IPR001645">
    <property type="entry name" value="Folylpolyglutamate_synth"/>
</dbReference>
<organism evidence="7 8">
    <name type="scientific">Bacteriovorax stolpii</name>
    <name type="common">Bdellovibrio stolpii</name>
    <dbReference type="NCBI Taxonomy" id="960"/>
    <lineage>
        <taxon>Bacteria</taxon>
        <taxon>Pseudomonadati</taxon>
        <taxon>Bdellovibrionota</taxon>
        <taxon>Bacteriovoracia</taxon>
        <taxon>Bacteriovoracales</taxon>
        <taxon>Bacteriovoracaceae</taxon>
        <taxon>Bacteriovorax</taxon>
    </lineage>
</organism>
<sequence length="422" mass="48485">MTNQVITKEISEDFDPQKEKEIMDFLTQNFGFEVFTPGLERTRAVYAPFIDGFKKQGTKVVIIAGTNGKGQTAHTLGSLLAKEKKSFALWTSPHILSIRERFLYSKDGHSKEASYEELKNSIETAQERLHQELPGTKVSFYEFLFLVFLREALNRAPLDYLLLEVGLGGKLDAVNHFDADCACITSISRDHQSILGSRYEQILGEKIAVSRANKVLFTHFSLNYLNELTSQYVKSHQVDWRVIPKNEKSDNYFLENQRLAWEMFYYLEPKTDLTFETGISHLPLYKGRREIMTFSGKSLIFIGAHNIDGVRRMLESFEEDKSLIMPESLLISFSARPLNEVTVMLKSLIDFFKERAELSLTTFDHPKALPPEGLKEAAELVNKGMLNFVFDWKRELQTTKSQTILVCGSYYFIGEVQRFIRS</sequence>
<dbReference type="SUPFAM" id="SSF53623">
    <property type="entry name" value="MurD-like peptide ligases, catalytic domain"/>
    <property type="match status" value="1"/>
</dbReference>
<dbReference type="GO" id="GO:0004326">
    <property type="term" value="F:tetrahydrofolylpolyglutamate synthase activity"/>
    <property type="evidence" value="ECO:0007669"/>
    <property type="project" value="InterPro"/>
</dbReference>
<dbReference type="Gene3D" id="3.40.1190.10">
    <property type="entry name" value="Mur-like, catalytic domain"/>
    <property type="match status" value="1"/>
</dbReference>
<protein>
    <recommendedName>
        <fullName evidence="9">Folylpolyglutamate synthetase</fullName>
    </recommendedName>
</protein>
<keyword evidence="2" id="KW-0436">Ligase</keyword>
<dbReference type="Gene3D" id="3.90.190.20">
    <property type="entry name" value="Mur ligase, C-terminal domain"/>
    <property type="match status" value="1"/>
</dbReference>
<evidence type="ECO:0000256" key="1">
    <source>
        <dbReference type="ARBA" id="ARBA00008276"/>
    </source>
</evidence>
<dbReference type="NCBIfam" id="TIGR01499">
    <property type="entry name" value="folC"/>
    <property type="match status" value="1"/>
</dbReference>
<dbReference type="GO" id="GO:0046872">
    <property type="term" value="F:metal ion binding"/>
    <property type="evidence" value="ECO:0007669"/>
    <property type="project" value="UniProtKB-KW"/>
</dbReference>
<dbReference type="GO" id="GO:0008841">
    <property type="term" value="F:dihydrofolate synthase activity"/>
    <property type="evidence" value="ECO:0007669"/>
    <property type="project" value="TreeGrafter"/>
</dbReference>
<evidence type="ECO:0000256" key="4">
    <source>
        <dbReference type="ARBA" id="ARBA00022741"/>
    </source>
</evidence>
<keyword evidence="6" id="KW-0460">Magnesium</keyword>
<accession>A0A2K9NSP3</accession>
<keyword evidence="5" id="KW-0067">ATP-binding</keyword>
<dbReference type="EMBL" id="CP025704">
    <property type="protein sequence ID" value="AUN98540.1"/>
    <property type="molecule type" value="Genomic_DNA"/>
</dbReference>
<evidence type="ECO:0000313" key="7">
    <source>
        <dbReference type="EMBL" id="AUN98540.1"/>
    </source>
</evidence>
<dbReference type="Proteomes" id="UP000235584">
    <property type="component" value="Chromosome"/>
</dbReference>
<evidence type="ECO:0000256" key="3">
    <source>
        <dbReference type="ARBA" id="ARBA00022723"/>
    </source>
</evidence>
<evidence type="ECO:0000256" key="6">
    <source>
        <dbReference type="ARBA" id="ARBA00022842"/>
    </source>
</evidence>
<keyword evidence="8" id="KW-1185">Reference proteome</keyword>
<evidence type="ECO:0000256" key="2">
    <source>
        <dbReference type="ARBA" id="ARBA00022598"/>
    </source>
</evidence>
<dbReference type="SUPFAM" id="SSF53244">
    <property type="entry name" value="MurD-like peptide ligases, peptide-binding domain"/>
    <property type="match status" value="1"/>
</dbReference>
<keyword evidence="3" id="KW-0479">Metal-binding</keyword>
<dbReference type="KEGG" id="bsto:C0V70_10570"/>
<dbReference type="PANTHER" id="PTHR11136:SF0">
    <property type="entry name" value="DIHYDROFOLATE SYNTHETASE-RELATED"/>
    <property type="match status" value="1"/>
</dbReference>
<gene>
    <name evidence="7" type="ORF">C0V70_10570</name>
</gene>
<name>A0A2K9NSP3_BACTC</name>
<evidence type="ECO:0008006" key="9">
    <source>
        <dbReference type="Google" id="ProtNLM"/>
    </source>
</evidence>
<dbReference type="AlphaFoldDB" id="A0A2K9NSP3"/>
<dbReference type="PANTHER" id="PTHR11136">
    <property type="entry name" value="FOLYLPOLYGLUTAMATE SYNTHASE-RELATED"/>
    <property type="match status" value="1"/>
</dbReference>
<dbReference type="RefSeq" id="WP_102243831.1">
    <property type="nucleotide sequence ID" value="NZ_CP025704.1"/>
</dbReference>
<reference evidence="7 8" key="1">
    <citation type="submission" date="2018-01" db="EMBL/GenBank/DDBJ databases">
        <title>Complete genome sequence of Bacteriovorax stolpii DSM12778.</title>
        <authorList>
            <person name="Tang B."/>
            <person name="Chang J."/>
        </authorList>
    </citation>
    <scope>NUCLEOTIDE SEQUENCE [LARGE SCALE GENOMIC DNA]</scope>
    <source>
        <strain evidence="7 8">DSM 12778</strain>
    </source>
</reference>